<dbReference type="SUPFAM" id="SSF82784">
    <property type="entry name" value="OsmC-like"/>
    <property type="match status" value="1"/>
</dbReference>
<comment type="caution">
    <text evidence="1">The sequence shown here is derived from an EMBL/GenBank/DDBJ whole genome shotgun (WGS) entry which is preliminary data.</text>
</comment>
<accession>A0ABU0J3B0</accession>
<dbReference type="EMBL" id="JAUSVX010000002">
    <property type="protein sequence ID" value="MDQ0468756.1"/>
    <property type="molecule type" value="Genomic_DNA"/>
</dbReference>
<sequence length="143" mass="14649">MALGTIKTRATGATARLGRTGQPSVASVTGGELSVVTRPSEPGFNPLDLLYASLSACLVLSARIAASELGMLDKVAELSATVSGSKAADGPSRVERFHIVLGVDGDLDEAAKDAIVAAAETICTVSNTLRDQPAFEVSRADPH</sequence>
<evidence type="ECO:0000313" key="2">
    <source>
        <dbReference type="Proteomes" id="UP001242480"/>
    </source>
</evidence>
<dbReference type="InterPro" id="IPR015946">
    <property type="entry name" value="KH_dom-like_a/b"/>
</dbReference>
<dbReference type="Proteomes" id="UP001242480">
    <property type="component" value="Unassembled WGS sequence"/>
</dbReference>
<reference evidence="1 2" key="1">
    <citation type="submission" date="2023-07" db="EMBL/GenBank/DDBJ databases">
        <title>Genomic Encyclopedia of Type Strains, Phase IV (KMG-IV): sequencing the most valuable type-strain genomes for metagenomic binning, comparative biology and taxonomic classification.</title>
        <authorList>
            <person name="Goeker M."/>
        </authorList>
    </citation>
    <scope>NUCLEOTIDE SEQUENCE [LARGE SCALE GENOMIC DNA]</scope>
    <source>
        <strain evidence="1 2">DSM 19619</strain>
    </source>
</reference>
<keyword evidence="2" id="KW-1185">Reference proteome</keyword>
<dbReference type="Pfam" id="PF02566">
    <property type="entry name" value="OsmC"/>
    <property type="match status" value="1"/>
</dbReference>
<proteinExistence type="predicted"/>
<dbReference type="InterPro" id="IPR036102">
    <property type="entry name" value="OsmC/Ohrsf"/>
</dbReference>
<dbReference type="Gene3D" id="3.30.300.20">
    <property type="match status" value="1"/>
</dbReference>
<protein>
    <submittedName>
        <fullName evidence="1">OsmC-like protein</fullName>
    </submittedName>
</protein>
<evidence type="ECO:0000313" key="1">
    <source>
        <dbReference type="EMBL" id="MDQ0468756.1"/>
    </source>
</evidence>
<dbReference type="RefSeq" id="WP_307270385.1">
    <property type="nucleotide sequence ID" value="NZ_JAUSVX010000002.1"/>
</dbReference>
<organism evidence="1 2">
    <name type="scientific">Labrys wisconsinensis</name>
    <dbReference type="NCBI Taxonomy" id="425677"/>
    <lineage>
        <taxon>Bacteria</taxon>
        <taxon>Pseudomonadati</taxon>
        <taxon>Pseudomonadota</taxon>
        <taxon>Alphaproteobacteria</taxon>
        <taxon>Hyphomicrobiales</taxon>
        <taxon>Xanthobacteraceae</taxon>
        <taxon>Labrys</taxon>
    </lineage>
</organism>
<dbReference type="InterPro" id="IPR003718">
    <property type="entry name" value="OsmC/Ohr_fam"/>
</dbReference>
<name>A0ABU0J3B0_9HYPH</name>
<gene>
    <name evidence="1" type="ORF">QO011_001756</name>
</gene>